<dbReference type="GO" id="GO:0004300">
    <property type="term" value="F:enoyl-CoA hydratase activity"/>
    <property type="evidence" value="ECO:0007669"/>
    <property type="project" value="UniProtKB-EC"/>
</dbReference>
<dbReference type="CDD" id="cd06558">
    <property type="entry name" value="crotonase-like"/>
    <property type="match status" value="1"/>
</dbReference>
<accession>A0A3B0S5N9</accession>
<dbReference type="InterPro" id="IPR001753">
    <property type="entry name" value="Enoyl-CoA_hydra/iso"/>
</dbReference>
<dbReference type="GO" id="GO:0004165">
    <property type="term" value="F:delta(3)-delta(2)-enoyl-CoA isomerase activity"/>
    <property type="evidence" value="ECO:0007669"/>
    <property type="project" value="TreeGrafter"/>
</dbReference>
<dbReference type="SUPFAM" id="SSF52096">
    <property type="entry name" value="ClpP/crotonase"/>
    <property type="match status" value="1"/>
</dbReference>
<keyword evidence="1" id="KW-0456">Lyase</keyword>
<feature type="non-terminal residue" evidence="1">
    <location>
        <position position="1"/>
    </location>
</feature>
<sequence>GAVRVLTMTSGENRLSPATLNEWMATFDRLEERRLPQALVVTGEDQYWSTGLDLDAVEAMSVDEQAAFMADFDRLLYRILTAPFVTIAALNGHTYAGGALLSLAFDYRIMRCDRGFFCLPSVDIGIPFSHGMTELITAKLPQPTAHDLVVSCRRIGAREAVILGVVNRAEEQRNVMPVSMELAHAYSGKDPATLSTVKRRMYHDAATLLAGDG</sequence>
<dbReference type="EMBL" id="UOEI01000252">
    <property type="protein sequence ID" value="VAV99192.1"/>
    <property type="molecule type" value="Genomic_DNA"/>
</dbReference>
<dbReference type="Pfam" id="PF00378">
    <property type="entry name" value="ECH_1"/>
    <property type="match status" value="1"/>
</dbReference>
<evidence type="ECO:0000313" key="1">
    <source>
        <dbReference type="EMBL" id="VAV99192.1"/>
    </source>
</evidence>
<reference evidence="1" key="1">
    <citation type="submission" date="2018-06" db="EMBL/GenBank/DDBJ databases">
        <authorList>
            <person name="Zhirakovskaya E."/>
        </authorList>
    </citation>
    <scope>NUCLEOTIDE SEQUENCE</scope>
</reference>
<dbReference type="GO" id="GO:0006635">
    <property type="term" value="P:fatty acid beta-oxidation"/>
    <property type="evidence" value="ECO:0007669"/>
    <property type="project" value="TreeGrafter"/>
</dbReference>
<organism evidence="1">
    <name type="scientific">hydrothermal vent metagenome</name>
    <dbReference type="NCBI Taxonomy" id="652676"/>
    <lineage>
        <taxon>unclassified sequences</taxon>
        <taxon>metagenomes</taxon>
        <taxon>ecological metagenomes</taxon>
    </lineage>
</organism>
<dbReference type="AlphaFoldDB" id="A0A3B0S5N9"/>
<dbReference type="PANTHER" id="PTHR11941:SF75">
    <property type="entry name" value="ENOYL-COA HYDRATASE_ISOMERASE FAMILY PROTEIN"/>
    <property type="match status" value="1"/>
</dbReference>
<dbReference type="InterPro" id="IPR029045">
    <property type="entry name" value="ClpP/crotonase-like_dom_sf"/>
</dbReference>
<name>A0A3B0S5N9_9ZZZZ</name>
<proteinExistence type="predicted"/>
<gene>
    <name evidence="1" type="ORF">MNBD_ACTINO01-1508</name>
</gene>
<protein>
    <submittedName>
        <fullName evidence="1">Enoyl-CoA hydratase</fullName>
        <ecNumber evidence="1">4.2.1.17</ecNumber>
    </submittedName>
</protein>
<dbReference type="EC" id="4.2.1.17" evidence="1"/>
<dbReference type="Gene3D" id="3.90.226.10">
    <property type="entry name" value="2-enoyl-CoA Hydratase, Chain A, domain 1"/>
    <property type="match status" value="1"/>
</dbReference>
<dbReference type="GO" id="GO:0005777">
    <property type="term" value="C:peroxisome"/>
    <property type="evidence" value="ECO:0007669"/>
    <property type="project" value="TreeGrafter"/>
</dbReference>
<dbReference type="PANTHER" id="PTHR11941">
    <property type="entry name" value="ENOYL-COA HYDRATASE-RELATED"/>
    <property type="match status" value="1"/>
</dbReference>